<evidence type="ECO:0000256" key="15">
    <source>
        <dbReference type="ARBA" id="ARBA00041470"/>
    </source>
</evidence>
<evidence type="ECO:0000256" key="10">
    <source>
        <dbReference type="ARBA" id="ARBA00022927"/>
    </source>
</evidence>
<evidence type="ECO:0000313" key="19">
    <source>
        <dbReference type="Proteomes" id="UP000515156"/>
    </source>
</evidence>
<dbReference type="AlphaFoldDB" id="A0A6P7Y999"/>
<dbReference type="InterPro" id="IPR019775">
    <property type="entry name" value="WD40_repeat_CS"/>
</dbReference>
<sequence length="1201" mass="130812">MKLKEIERAAVQVWSPASQHPLYLATGTSAQQLDASFSTSAALEIFEVDFGDPFLDTRHRGILSSASRFHKLIWGSFGVGPPDFSGVIVGGGDNGVITLYNASQILTSGKEPVIGQSQKHTGPVRALDLNPFQSNLLASGANDSEIYIWDLNNFSVPMTPGAKSQPPEDISVVSWNSQVQHILSSAHTSGKAVLWDLRKNEPIIKIGDHSNKMHCSGMMWHPEVATQLVLSSEDDRMPVIQLWDLRFATSPLRVLENHTRGVLSVSWCRADPELLLSSAKDNRILCWNPCSGEVVYELPTRSQWCFDVQWCPRYPSVFSAASFDGWINVYSIMGGSLDSQQQSQCDKISASFNNLDPFGTGQPLPSLQVPQKVQATVISPVKKPPRWMCRPVGVSFAFGGKLITFGYSKSKPQELSQFQVFISQVTTEKDLLARSRELQTALASGNLLPYCQRKVENSELQSEKNIWNFLKVNFERDARIKFLKLLGYSKEQLNMKISSLLGDNTLDKDVSLEAGDLGHHIPSMSGQGSGCYPGLISSSEFFSCLSQNTAKFEIPITTDTDGLISQALLIGDFEGAVELCLNGGRFADAIILAIAGGEKLLAQTQQRYFAKQKNRITSLLSSVVQHKWKEIVLSCDLVNWKEALAVLLTYSKLDEYAKFCDILGARLESEDDGRMSSYACLCYITSRNVEKLVACWSKIHKMTYPLSLQDFIEKVMVLGKSIEFLKGTASLAHGPLFAEKLTQYVSLLASQGNLAVAMSFLPDNSEELLICQLRDRLFHAQGETVVGQQAPVFPYPCASIAASGHVSPVAKTSTVPQGTAQNMDPKQDLYQPTVNTPVPSLPLVPPLFTPQPLPASLCPPPGISLSTTGTARAAALPPPPAYVQHSATAAMSVFPQPFRPPQGPLPGPAAFPPTSSVPSGPPGSPSPLGPFTLGPRFPAASVPSPSHITAHTASHSFPIPGQPSKPTSLTTMQSPYSYPAGISYSPGGPGAQTFNPLAPANLPPPPTGTPEVWGKPPPIRGVLQKKKMLDQHMPPVPITVPVMNLPTQPEILLPQLAINQDSSLVPPGAPKELLQMPVERIEKKALPAEHHLLKKTLEELVQRCSVAATDPKKQRELEDATQRLEYLYDKLESNGKHFSPPHIQAGLHEISRCIEARNYQQGLIVHTQVVSSSNFSEISNFMPALKVLMTVASTTGCVKPR</sequence>
<dbReference type="GO" id="GO:0007029">
    <property type="term" value="P:endoplasmic reticulum organization"/>
    <property type="evidence" value="ECO:0007669"/>
    <property type="project" value="TreeGrafter"/>
</dbReference>
<evidence type="ECO:0000256" key="3">
    <source>
        <dbReference type="ARBA" id="ARBA00009358"/>
    </source>
</evidence>
<feature type="compositionally biased region" description="Polar residues" evidence="18">
    <location>
        <begin position="964"/>
        <end position="973"/>
    </location>
</feature>
<dbReference type="PANTHER" id="PTHR13923">
    <property type="entry name" value="SEC31-RELATED PROTEIN"/>
    <property type="match status" value="1"/>
</dbReference>
<dbReference type="GO" id="GO:0005198">
    <property type="term" value="F:structural molecule activity"/>
    <property type="evidence" value="ECO:0007669"/>
    <property type="project" value="TreeGrafter"/>
</dbReference>
<keyword evidence="8" id="KW-0256">Endoplasmic reticulum</keyword>
<dbReference type="Pfam" id="PF00400">
    <property type="entry name" value="WD40"/>
    <property type="match status" value="2"/>
</dbReference>
<dbReference type="SUPFAM" id="SSF50978">
    <property type="entry name" value="WD40 repeat-like"/>
    <property type="match status" value="1"/>
</dbReference>
<keyword evidence="5" id="KW-0963">Cytoplasm</keyword>
<dbReference type="InterPro" id="IPR036322">
    <property type="entry name" value="WD40_repeat_dom_sf"/>
</dbReference>
<dbReference type="PROSITE" id="PS00678">
    <property type="entry name" value="WD_REPEATS_1"/>
    <property type="match status" value="1"/>
</dbReference>
<evidence type="ECO:0000256" key="1">
    <source>
        <dbReference type="ARBA" id="ARBA00004299"/>
    </source>
</evidence>
<evidence type="ECO:0000256" key="17">
    <source>
        <dbReference type="PROSITE-ProRule" id="PRU00221"/>
    </source>
</evidence>
<evidence type="ECO:0000313" key="20">
    <source>
        <dbReference type="RefSeq" id="XP_030059384.1"/>
    </source>
</evidence>
<dbReference type="FunFam" id="1.20.940.10:FF:000001">
    <property type="entry name" value="Protein transport protein Sec31A isoform A"/>
    <property type="match status" value="1"/>
</dbReference>
<keyword evidence="12" id="KW-0968">Cytoplasmic vesicle</keyword>
<comment type="function">
    <text evidence="13">Component of the coat protein complex II (COPII) which promotes the formation of transport vesicles from the endoplasmic reticulum (ER). The coat has two main functions, the physical deformation of the endoplasmic reticulum membrane into vesicles and the selection of cargo molecules.</text>
</comment>
<dbReference type="RefSeq" id="XP_030059384.1">
    <property type="nucleotide sequence ID" value="XM_030203524.1"/>
</dbReference>
<evidence type="ECO:0000256" key="7">
    <source>
        <dbReference type="ARBA" id="ARBA00022737"/>
    </source>
</evidence>
<evidence type="ECO:0000256" key="5">
    <source>
        <dbReference type="ARBA" id="ARBA00022490"/>
    </source>
</evidence>
<dbReference type="FunFam" id="2.130.10.10:FF:000009">
    <property type="entry name" value="Protein transport protein Sec31A isoform A"/>
    <property type="match status" value="1"/>
</dbReference>
<dbReference type="OrthoDB" id="542917at2759"/>
<comment type="similarity">
    <text evidence="3">Belongs to the WD repeat SEC31 family.</text>
</comment>
<dbReference type="GO" id="GO:0005789">
    <property type="term" value="C:endoplasmic reticulum membrane"/>
    <property type="evidence" value="ECO:0007669"/>
    <property type="project" value="UniProtKB-SubCell"/>
</dbReference>
<keyword evidence="11" id="KW-0472">Membrane</keyword>
<dbReference type="InterPro" id="IPR015943">
    <property type="entry name" value="WD40/YVTN_repeat-like_dom_sf"/>
</dbReference>
<dbReference type="Proteomes" id="UP000515156">
    <property type="component" value="Chromosome 5"/>
</dbReference>
<dbReference type="GO" id="GO:0015031">
    <property type="term" value="P:protein transport"/>
    <property type="evidence" value="ECO:0007669"/>
    <property type="project" value="UniProtKB-KW"/>
</dbReference>
<dbReference type="SMART" id="SM00320">
    <property type="entry name" value="WD40"/>
    <property type="match status" value="5"/>
</dbReference>
<dbReference type="Gene3D" id="1.20.940.10">
    <property type="entry name" value="Functional domain of the splicing factor Prp18"/>
    <property type="match status" value="1"/>
</dbReference>
<evidence type="ECO:0000256" key="6">
    <source>
        <dbReference type="ARBA" id="ARBA00022574"/>
    </source>
</evidence>
<evidence type="ECO:0000256" key="18">
    <source>
        <dbReference type="SAM" id="MobiDB-lite"/>
    </source>
</evidence>
<evidence type="ECO:0000256" key="11">
    <source>
        <dbReference type="ARBA" id="ARBA00023136"/>
    </source>
</evidence>
<dbReference type="InterPro" id="IPR040251">
    <property type="entry name" value="SEC31-like"/>
</dbReference>
<dbReference type="PROSITE" id="PS50082">
    <property type="entry name" value="WD_REPEATS_2"/>
    <property type="match status" value="2"/>
</dbReference>
<protein>
    <recommendedName>
        <fullName evidence="14">Protein transport protein Sec31A</fullName>
    </recommendedName>
    <alternativeName>
        <fullName evidence="16">SEC31-like protein 1</fullName>
    </alternativeName>
    <alternativeName>
        <fullName evidence="15">SEC31-related protein A</fullName>
    </alternativeName>
</protein>
<feature type="compositionally biased region" description="Polar residues" evidence="18">
    <location>
        <begin position="943"/>
        <end position="955"/>
    </location>
</feature>
<dbReference type="FunCoup" id="A0A6P7Y999">
    <property type="interactions" value="719"/>
</dbReference>
<comment type="subcellular location">
    <subcellularLocation>
        <location evidence="1">Cytoplasmic vesicle</location>
        <location evidence="1">COPII-coated vesicle membrane</location>
        <topology evidence="1">Peripheral membrane protein</topology>
        <orientation evidence="1">Cytoplasmic side</orientation>
    </subcellularLocation>
    <subcellularLocation>
        <location evidence="2">Endoplasmic reticulum membrane</location>
        <topology evidence="2">Peripheral membrane protein</topology>
    </subcellularLocation>
</comment>
<dbReference type="GO" id="GO:0090110">
    <property type="term" value="P:COPII-coated vesicle cargo loading"/>
    <property type="evidence" value="ECO:0007669"/>
    <property type="project" value="TreeGrafter"/>
</dbReference>
<evidence type="ECO:0000256" key="8">
    <source>
        <dbReference type="ARBA" id="ARBA00022824"/>
    </source>
</evidence>
<dbReference type="Gene3D" id="1.25.40.1030">
    <property type="match status" value="1"/>
</dbReference>
<keyword evidence="7" id="KW-0677">Repeat</keyword>
<keyword evidence="10" id="KW-0653">Protein transport</keyword>
<dbReference type="InterPro" id="IPR001680">
    <property type="entry name" value="WD40_rpt"/>
</dbReference>
<feature type="compositionally biased region" description="Pro residues" evidence="18">
    <location>
        <begin position="919"/>
        <end position="928"/>
    </location>
</feature>
<feature type="compositionally biased region" description="Pro residues" evidence="18">
    <location>
        <begin position="897"/>
        <end position="911"/>
    </location>
</feature>
<evidence type="ECO:0000256" key="9">
    <source>
        <dbReference type="ARBA" id="ARBA00022892"/>
    </source>
</evidence>
<dbReference type="CTD" id="25956"/>
<dbReference type="PANTHER" id="PTHR13923:SF22">
    <property type="entry name" value="PROTEIN TRANSPORT PROTEIN SEC31B"/>
    <property type="match status" value="1"/>
</dbReference>
<keyword evidence="19" id="KW-1185">Reference proteome</keyword>
<dbReference type="GeneID" id="115470390"/>
<keyword evidence="9" id="KW-0931">ER-Golgi transport</keyword>
<evidence type="ECO:0000256" key="12">
    <source>
        <dbReference type="ARBA" id="ARBA00023329"/>
    </source>
</evidence>
<keyword evidence="4" id="KW-0813">Transport</keyword>
<evidence type="ECO:0000256" key="4">
    <source>
        <dbReference type="ARBA" id="ARBA00022448"/>
    </source>
</evidence>
<feature type="region of interest" description="Disordered" evidence="18">
    <location>
        <begin position="894"/>
        <end position="973"/>
    </location>
</feature>
<keyword evidence="6 17" id="KW-0853">WD repeat</keyword>
<evidence type="ECO:0000256" key="14">
    <source>
        <dbReference type="ARBA" id="ARBA00039468"/>
    </source>
</evidence>
<dbReference type="GO" id="GO:0070971">
    <property type="term" value="C:endoplasmic reticulum exit site"/>
    <property type="evidence" value="ECO:0007669"/>
    <property type="project" value="TreeGrafter"/>
</dbReference>
<name>A0A6P7Y999_9AMPH</name>
<feature type="repeat" description="WD" evidence="17">
    <location>
        <begin position="117"/>
        <end position="159"/>
    </location>
</feature>
<evidence type="ECO:0000256" key="2">
    <source>
        <dbReference type="ARBA" id="ARBA00004406"/>
    </source>
</evidence>
<dbReference type="FunFam" id="1.25.40.1030:FF:000011">
    <property type="entry name" value="SEC31 homolog B, COPII coat complex component"/>
    <property type="match status" value="1"/>
</dbReference>
<accession>A0A6P7Y999</accession>
<dbReference type="Gene3D" id="2.130.10.10">
    <property type="entry name" value="YVTN repeat-like/Quinoprotein amine dehydrogenase"/>
    <property type="match status" value="1"/>
</dbReference>
<evidence type="ECO:0000256" key="16">
    <source>
        <dbReference type="ARBA" id="ARBA00043112"/>
    </source>
</evidence>
<feature type="repeat" description="WD" evidence="17">
    <location>
        <begin position="255"/>
        <end position="297"/>
    </location>
</feature>
<proteinExistence type="inferred from homology"/>
<dbReference type="PROSITE" id="PS50294">
    <property type="entry name" value="WD_REPEATS_REGION"/>
    <property type="match status" value="1"/>
</dbReference>
<reference evidence="20" key="1">
    <citation type="submission" date="2025-08" db="UniProtKB">
        <authorList>
            <consortium name="RefSeq"/>
        </authorList>
    </citation>
    <scope>IDENTIFICATION</scope>
</reference>
<evidence type="ECO:0000256" key="13">
    <source>
        <dbReference type="ARBA" id="ARBA00025471"/>
    </source>
</evidence>
<dbReference type="InParanoid" id="A0A6P7Y999"/>
<organism evidence="19 20">
    <name type="scientific">Microcaecilia unicolor</name>
    <dbReference type="NCBI Taxonomy" id="1415580"/>
    <lineage>
        <taxon>Eukaryota</taxon>
        <taxon>Metazoa</taxon>
        <taxon>Chordata</taxon>
        <taxon>Craniata</taxon>
        <taxon>Vertebrata</taxon>
        <taxon>Euteleostomi</taxon>
        <taxon>Amphibia</taxon>
        <taxon>Gymnophiona</taxon>
        <taxon>Siphonopidae</taxon>
        <taxon>Microcaecilia</taxon>
    </lineage>
</organism>
<gene>
    <name evidence="20" type="primary">SEC31B</name>
</gene>
<dbReference type="GO" id="GO:0030127">
    <property type="term" value="C:COPII vesicle coat"/>
    <property type="evidence" value="ECO:0007669"/>
    <property type="project" value="TreeGrafter"/>
</dbReference>